<dbReference type="GO" id="GO:0016853">
    <property type="term" value="F:isomerase activity"/>
    <property type="evidence" value="ECO:0007669"/>
    <property type="project" value="UniProtKB-KW"/>
</dbReference>
<dbReference type="SUPFAM" id="SSF52833">
    <property type="entry name" value="Thioredoxin-like"/>
    <property type="match status" value="1"/>
</dbReference>
<dbReference type="Proteomes" id="UP001195724">
    <property type="component" value="Unassembled WGS sequence"/>
</dbReference>
<protein>
    <recommendedName>
        <fullName evidence="1">2-hydroxychromene-2-carboxylate isomerase</fullName>
        <ecNumber evidence="1">5.99.1.4</ecNumber>
    </recommendedName>
</protein>
<dbReference type="RefSeq" id="WP_204841343.1">
    <property type="nucleotide sequence ID" value="NZ_JAFBCL010000001.1"/>
</dbReference>
<evidence type="ECO:0000313" key="3">
    <source>
        <dbReference type="EMBL" id="MBM7810363.1"/>
    </source>
</evidence>
<dbReference type="Pfam" id="PF01323">
    <property type="entry name" value="DSBA"/>
    <property type="match status" value="1"/>
</dbReference>
<dbReference type="PIRSF" id="PIRSF006386">
    <property type="entry name" value="HCCAis_GSTk"/>
    <property type="match status" value="1"/>
</dbReference>
<dbReference type="InterPro" id="IPR001853">
    <property type="entry name" value="DSBA-like_thioredoxin_dom"/>
</dbReference>
<keyword evidence="4" id="KW-1185">Reference proteome</keyword>
<proteinExistence type="inferred from homology"/>
<reference evidence="3 4" key="1">
    <citation type="submission" date="2021-01" db="EMBL/GenBank/DDBJ databases">
        <title>Sequencing the genomes of 1000 actinobacteria strains.</title>
        <authorList>
            <person name="Klenk H.-P."/>
        </authorList>
    </citation>
    <scope>NUCLEOTIDE SEQUENCE [LARGE SCALE GENOMIC DNA]</scope>
    <source>
        <strain evidence="3 4">DSM 44581</strain>
    </source>
</reference>
<comment type="catalytic activity">
    <reaction evidence="1">
        <text>2-hydroxychromene-2-carboxylate = (3E)-4-(2-hydroxyphenyl)-2-oxobut-3-enoate</text>
        <dbReference type="Rhea" id="RHEA:27401"/>
        <dbReference type="ChEBI" id="CHEBI:59350"/>
        <dbReference type="ChEBI" id="CHEBI:59353"/>
        <dbReference type="EC" id="5.99.1.4"/>
    </reaction>
</comment>
<accession>A0ABS2S293</accession>
<comment type="similarity">
    <text evidence="1">Belongs to the GST superfamily. NadH family.</text>
</comment>
<dbReference type="EC" id="5.99.1.4" evidence="1"/>
<evidence type="ECO:0000256" key="1">
    <source>
        <dbReference type="PIRNR" id="PIRNR006386"/>
    </source>
</evidence>
<evidence type="ECO:0000259" key="2">
    <source>
        <dbReference type="Pfam" id="PF01323"/>
    </source>
</evidence>
<gene>
    <name evidence="3" type="ORF">JOE68_001228</name>
</gene>
<name>A0ABS2S293_9PSEU</name>
<keyword evidence="1 3" id="KW-0413">Isomerase</keyword>
<sequence length="230" mass="25309">MKPKKTLYYFSLRSPYAWLAQHDLAGRYPDVAEALEWRPFWEPGQRGGAELAAAGGRFVYTPMSKEKHLYILQDVRRLAAARGLSVTWPVDRDPDWEVPHLPWFAASDAGVGQRYVEAVQSARWREGRDICDPDVIGGICRDLGFEAPDTTSGALRERATAALMDVYRDDVFGVPFFVHGRDKYWGLDRLPAFAAAVRGSRPADGAAAPALPEVALNTADSDFGHAGGCG</sequence>
<dbReference type="InterPro" id="IPR036249">
    <property type="entry name" value="Thioredoxin-like_sf"/>
</dbReference>
<evidence type="ECO:0000313" key="4">
    <source>
        <dbReference type="Proteomes" id="UP001195724"/>
    </source>
</evidence>
<dbReference type="PANTHER" id="PTHR42943:SF2">
    <property type="entry name" value="GLUTATHIONE S-TRANSFERASE KAPPA 1"/>
    <property type="match status" value="1"/>
</dbReference>
<dbReference type="EMBL" id="JAFBCL010000001">
    <property type="protein sequence ID" value="MBM7810363.1"/>
    <property type="molecule type" value="Genomic_DNA"/>
</dbReference>
<comment type="caution">
    <text evidence="3">The sequence shown here is derived from an EMBL/GenBank/DDBJ whole genome shotgun (WGS) entry which is preliminary data.</text>
</comment>
<feature type="domain" description="DSBA-like thioredoxin" evidence="2">
    <location>
        <begin position="9"/>
        <end position="197"/>
    </location>
</feature>
<dbReference type="PANTHER" id="PTHR42943">
    <property type="entry name" value="GLUTATHIONE S-TRANSFERASE KAPPA"/>
    <property type="match status" value="1"/>
</dbReference>
<dbReference type="InterPro" id="IPR051924">
    <property type="entry name" value="GST_Kappa/NadH"/>
</dbReference>
<dbReference type="Gene3D" id="3.40.30.10">
    <property type="entry name" value="Glutaredoxin"/>
    <property type="match status" value="1"/>
</dbReference>
<dbReference type="InterPro" id="IPR014440">
    <property type="entry name" value="HCCAis_GSTk"/>
</dbReference>
<organism evidence="3 4">
    <name type="scientific">Saccharothrix algeriensis</name>
    <dbReference type="NCBI Taxonomy" id="173560"/>
    <lineage>
        <taxon>Bacteria</taxon>
        <taxon>Bacillati</taxon>
        <taxon>Actinomycetota</taxon>
        <taxon>Actinomycetes</taxon>
        <taxon>Pseudonocardiales</taxon>
        <taxon>Pseudonocardiaceae</taxon>
        <taxon>Saccharothrix</taxon>
    </lineage>
</organism>